<evidence type="ECO:0000256" key="2">
    <source>
        <dbReference type="SAM" id="Phobius"/>
    </source>
</evidence>
<reference evidence="3 4" key="1">
    <citation type="submission" date="2024-11" db="EMBL/GenBank/DDBJ databases">
        <title>Chromosome-level genome assembly of the freshwater bivalve Anodonta woodiana.</title>
        <authorList>
            <person name="Chen X."/>
        </authorList>
    </citation>
    <scope>NUCLEOTIDE SEQUENCE [LARGE SCALE GENOMIC DNA]</scope>
    <source>
        <strain evidence="3">MN2024</strain>
        <tissue evidence="3">Gills</tissue>
    </source>
</reference>
<accession>A0ABD3UVY6</accession>
<comment type="caution">
    <text evidence="3">The sequence shown here is derived from an EMBL/GenBank/DDBJ whole genome shotgun (WGS) entry which is preliminary data.</text>
</comment>
<dbReference type="AlphaFoldDB" id="A0ABD3UVY6"/>
<keyword evidence="2" id="KW-1133">Transmembrane helix</keyword>
<keyword evidence="4" id="KW-1185">Reference proteome</keyword>
<feature type="transmembrane region" description="Helical" evidence="2">
    <location>
        <begin position="133"/>
        <end position="158"/>
    </location>
</feature>
<protein>
    <submittedName>
        <fullName evidence="3">Uncharacterized protein</fullName>
    </submittedName>
</protein>
<proteinExistence type="predicted"/>
<feature type="region of interest" description="Disordered" evidence="1">
    <location>
        <begin position="407"/>
        <end position="433"/>
    </location>
</feature>
<keyword evidence="2" id="KW-0472">Membrane</keyword>
<gene>
    <name evidence="3" type="ORF">ACJMK2_016815</name>
</gene>
<feature type="region of interest" description="Disordered" evidence="1">
    <location>
        <begin position="339"/>
        <end position="365"/>
    </location>
</feature>
<dbReference type="EMBL" id="JBJQND010000015">
    <property type="protein sequence ID" value="KAL3853260.1"/>
    <property type="molecule type" value="Genomic_DNA"/>
</dbReference>
<organism evidence="3 4">
    <name type="scientific">Sinanodonta woodiana</name>
    <name type="common">Chinese pond mussel</name>
    <name type="synonym">Anodonta woodiana</name>
    <dbReference type="NCBI Taxonomy" id="1069815"/>
    <lineage>
        <taxon>Eukaryota</taxon>
        <taxon>Metazoa</taxon>
        <taxon>Spiralia</taxon>
        <taxon>Lophotrochozoa</taxon>
        <taxon>Mollusca</taxon>
        <taxon>Bivalvia</taxon>
        <taxon>Autobranchia</taxon>
        <taxon>Heteroconchia</taxon>
        <taxon>Palaeoheterodonta</taxon>
        <taxon>Unionida</taxon>
        <taxon>Unionoidea</taxon>
        <taxon>Unionidae</taxon>
        <taxon>Unioninae</taxon>
        <taxon>Sinanodonta</taxon>
    </lineage>
</organism>
<evidence type="ECO:0000256" key="1">
    <source>
        <dbReference type="SAM" id="MobiDB-lite"/>
    </source>
</evidence>
<name>A0ABD3UVY6_SINWO</name>
<keyword evidence="2" id="KW-0812">Transmembrane</keyword>
<sequence length="446" mass="49784">MTIYAEDHKVVMKIFLEKEPWLLCNKWNRDHVLGSLASSGYVCTAHNYTSSLQLNCSSQTQGPLTSVRVLDKGEEEEPVSNTQQTVLDSIHSSITPSEDNTTPTQEYNWLTQTSKEYTNRSGEHCKESCPGHIAAAVVVSFVVGAITGVAILVLIYILRIKQLCFQTKKKTNKKFAANIIISKKDDKSENVVRSEPVTVEIPTEVYQYEDLYSSVRQTESYDVLKYANVANGCHPVPVNNSGDDYDSIRNSDVPIFESDSVTNSHCNVNTHKSVSYESVKIDATGLPVLTTKLTNINDFSKDVSISGDVACDESVSHDYFILEAAPAARCMDCNRNKTGDEPNPAKDKLESQREAANSSEQNDPKSLCRQSHVYCILEAQENPSDDTVLETERNICTYMNVEALEKSVNTQNETKEKSHDSVTPNDPSIEQLDHVYFVLESQDRRP</sequence>
<feature type="compositionally biased region" description="Basic and acidic residues" evidence="1">
    <location>
        <begin position="339"/>
        <end position="353"/>
    </location>
</feature>
<evidence type="ECO:0000313" key="4">
    <source>
        <dbReference type="Proteomes" id="UP001634394"/>
    </source>
</evidence>
<evidence type="ECO:0000313" key="3">
    <source>
        <dbReference type="EMBL" id="KAL3853260.1"/>
    </source>
</evidence>
<dbReference type="Proteomes" id="UP001634394">
    <property type="component" value="Unassembled WGS sequence"/>
</dbReference>